<evidence type="ECO:0000256" key="22">
    <source>
        <dbReference type="ARBA" id="ARBA00045018"/>
    </source>
</evidence>
<dbReference type="Pfam" id="PF07690">
    <property type="entry name" value="MFS_1"/>
    <property type="match status" value="1"/>
</dbReference>
<organism evidence="27 28">
    <name type="scientific">Molorchus minor</name>
    <dbReference type="NCBI Taxonomy" id="1323400"/>
    <lineage>
        <taxon>Eukaryota</taxon>
        <taxon>Metazoa</taxon>
        <taxon>Ecdysozoa</taxon>
        <taxon>Arthropoda</taxon>
        <taxon>Hexapoda</taxon>
        <taxon>Insecta</taxon>
        <taxon>Pterygota</taxon>
        <taxon>Neoptera</taxon>
        <taxon>Endopterygota</taxon>
        <taxon>Coleoptera</taxon>
        <taxon>Polyphaga</taxon>
        <taxon>Cucujiformia</taxon>
        <taxon>Chrysomeloidea</taxon>
        <taxon>Cerambycidae</taxon>
        <taxon>Lamiinae</taxon>
        <taxon>Monochamini</taxon>
        <taxon>Molorchus</taxon>
    </lineage>
</organism>
<comment type="catalytic activity">
    <reaction evidence="12">
        <text>L-lysyl-L-alpha-amino acid(out) = L-lysyl-L-alpha-amino acid(in)</text>
        <dbReference type="Rhea" id="RHEA:79387"/>
        <dbReference type="ChEBI" id="CHEBI:229965"/>
    </reaction>
</comment>
<feature type="transmembrane region" description="Helical" evidence="26">
    <location>
        <begin position="41"/>
        <end position="62"/>
    </location>
</feature>
<evidence type="ECO:0000256" key="23">
    <source>
        <dbReference type="ARBA" id="ARBA00045709"/>
    </source>
</evidence>
<evidence type="ECO:0000256" key="16">
    <source>
        <dbReference type="ARBA" id="ARBA00044900"/>
    </source>
</evidence>
<dbReference type="InterPro" id="IPR011701">
    <property type="entry name" value="MFS"/>
</dbReference>
<evidence type="ECO:0000256" key="21">
    <source>
        <dbReference type="ARBA" id="ARBA00044985"/>
    </source>
</evidence>
<evidence type="ECO:0000256" key="19">
    <source>
        <dbReference type="ARBA" id="ARBA00044919"/>
    </source>
</evidence>
<comment type="similarity">
    <text evidence="2">Belongs to the major facilitator superfamily.</text>
</comment>
<evidence type="ECO:0000256" key="17">
    <source>
        <dbReference type="ARBA" id="ARBA00044903"/>
    </source>
</evidence>
<dbReference type="PANTHER" id="PTHR23512:SF3">
    <property type="entry name" value="MAJOR FACILITATOR SUPERFAMILY DOMAIN-CONTAINING PROTEIN 1"/>
    <property type="match status" value="1"/>
</dbReference>
<feature type="region of interest" description="Disordered" evidence="25">
    <location>
        <begin position="1"/>
        <end position="25"/>
    </location>
</feature>
<feature type="transmembrane region" description="Helical" evidence="26">
    <location>
        <begin position="147"/>
        <end position="167"/>
    </location>
</feature>
<comment type="catalytic activity">
    <reaction evidence="11">
        <text>L-alpha-aminoacyl-L-histidine(out) = L-alpha-aminoacyl-L-histidine(in)</text>
        <dbReference type="Rhea" id="RHEA:79375"/>
        <dbReference type="ChEBI" id="CHEBI:229967"/>
    </reaction>
</comment>
<evidence type="ECO:0000256" key="6">
    <source>
        <dbReference type="ARBA" id="ARBA00023136"/>
    </source>
</evidence>
<comment type="catalytic activity">
    <reaction evidence="15">
        <text>L-arginyl-L-alpha-amino acid(out) = L-arginyl-L-alpha-amino acid(in)</text>
        <dbReference type="Rhea" id="RHEA:79371"/>
        <dbReference type="ChEBI" id="CHEBI:84315"/>
    </reaction>
</comment>
<evidence type="ECO:0000256" key="24">
    <source>
        <dbReference type="ARBA" id="ARBA00046376"/>
    </source>
</evidence>
<comment type="catalytic activity">
    <reaction evidence="20">
        <text>L-lysyl-glycine(out) = L-lysyl-glycine(in)</text>
        <dbReference type="Rhea" id="RHEA:79407"/>
        <dbReference type="ChEBI" id="CHEBI:191202"/>
    </reaction>
</comment>
<evidence type="ECO:0000256" key="18">
    <source>
        <dbReference type="ARBA" id="ARBA00044912"/>
    </source>
</evidence>
<evidence type="ECO:0000256" key="8">
    <source>
        <dbReference type="ARBA" id="ARBA00044876"/>
    </source>
</evidence>
<comment type="catalytic activity">
    <reaction evidence="18">
        <text>L-histidyl-L-alpha-amino acid(out) = L-histidyl-L-alpha-amino acid(in)</text>
        <dbReference type="Rhea" id="RHEA:79379"/>
        <dbReference type="ChEBI" id="CHEBI:229964"/>
    </reaction>
</comment>
<feature type="transmembrane region" description="Helical" evidence="26">
    <location>
        <begin position="286"/>
        <end position="307"/>
    </location>
</feature>
<name>A0ABQ9IV06_9CUCU</name>
<dbReference type="InterPro" id="IPR052187">
    <property type="entry name" value="MFSD1"/>
</dbReference>
<dbReference type="InterPro" id="IPR036259">
    <property type="entry name" value="MFS_trans_sf"/>
</dbReference>
<comment type="catalytic activity">
    <reaction evidence="13">
        <text>L-alpha-aminoacyl-L-lysine(out) = L-alpha-aminoacyl-L-lysine(in)</text>
        <dbReference type="Rhea" id="RHEA:79383"/>
        <dbReference type="ChEBI" id="CHEBI:229966"/>
    </reaction>
</comment>
<evidence type="ECO:0000256" key="7">
    <source>
        <dbReference type="ARBA" id="ARBA00023228"/>
    </source>
</evidence>
<sequence>MEGGPSIQEAESQNLTESENNSENNDDVRGRLWFCTHPQGMGHRFIALFFMCFLGFGSYFCYDNPAALQNYLRKELNISETQFTMLYSIYSWPNVILCFIGGFLIDRIFGIRLGTNLYMGLTLIGQIGFALGVYLNQYWLMIFGRFVFWVNIYFIKFLTWTSFVQFFSNISVGGESLAVAQNNYAVLWFKGKELNMVFGLQLSFARVGSTVNFLVMESIYQWVNQKYTGPQGLGIVLFIATGTCILSMMCALVLGVLDKRAERMLRRNEGTSGDVVRLWDVKDFKAPFWIITIICVTYYVAIFPFIIVAKDFFIQRFKLSNQDANSISSIVYLVSAFASPILGLLIDKIGKNLWWITVAVCCTMGSHMLLTFTAVNPYVGMVLMGLAYSTLASSLWPLVALIIPEYQLGTAYGVCQAIQNLGLAVVSIVTGLIVQNWGYTILEIFFISSLGGALLSTLALWLLDLLRNGTLNMTPGRRIRHHQSVIAAEILEREQLLSEAVDDPSNELHQPNSDFHIRNRYLSRIGAPVS</sequence>
<evidence type="ECO:0000256" key="11">
    <source>
        <dbReference type="ARBA" id="ARBA00044884"/>
    </source>
</evidence>
<protein>
    <recommendedName>
        <fullName evidence="21">Lysosomal dipeptide transporter MFSD1</fullName>
    </recommendedName>
    <alternativeName>
        <fullName evidence="22">Major facilitator superfamily domain-containing protein 1</fullName>
    </alternativeName>
</protein>
<evidence type="ECO:0000256" key="4">
    <source>
        <dbReference type="ARBA" id="ARBA00022692"/>
    </source>
</evidence>
<feature type="transmembrane region" description="Helical" evidence="26">
    <location>
        <begin position="232"/>
        <end position="257"/>
    </location>
</feature>
<evidence type="ECO:0000256" key="13">
    <source>
        <dbReference type="ARBA" id="ARBA00044893"/>
    </source>
</evidence>
<dbReference type="CDD" id="cd17340">
    <property type="entry name" value="MFS_MFSD1"/>
    <property type="match status" value="1"/>
</dbReference>
<comment type="catalytic activity">
    <reaction evidence="14">
        <text>L-aspartyl-L-lysine(out) = L-aspartyl-L-lysine(in)</text>
        <dbReference type="Rhea" id="RHEA:79411"/>
        <dbReference type="ChEBI" id="CHEBI:229953"/>
    </reaction>
</comment>
<proteinExistence type="inferred from homology"/>
<evidence type="ECO:0000256" key="10">
    <source>
        <dbReference type="ARBA" id="ARBA00044881"/>
    </source>
</evidence>
<dbReference type="Proteomes" id="UP001162164">
    <property type="component" value="Unassembled WGS sequence"/>
</dbReference>
<evidence type="ECO:0000256" key="1">
    <source>
        <dbReference type="ARBA" id="ARBA00004155"/>
    </source>
</evidence>
<comment type="function">
    <text evidence="23">Lysosomal dipeptide uniporter that selectively exports lysine, arginine or histidine-containing dipeptides with a net positive charge from the lysosome lumen into the cytosol. Could play a role in a specific type of protein O-glycosylation indirectly regulating macrophages migration and tissue invasion. Also essential for liver homeostasis.</text>
</comment>
<keyword evidence="5 26" id="KW-1133">Transmembrane helix</keyword>
<keyword evidence="6 26" id="KW-0472">Membrane</keyword>
<feature type="transmembrane region" description="Helical" evidence="26">
    <location>
        <begin position="353"/>
        <end position="372"/>
    </location>
</feature>
<feature type="transmembrane region" description="Helical" evidence="26">
    <location>
        <begin position="378"/>
        <end position="403"/>
    </location>
</feature>
<feature type="transmembrane region" description="Helical" evidence="26">
    <location>
        <begin position="410"/>
        <end position="434"/>
    </location>
</feature>
<accession>A0ABQ9IV06</accession>
<comment type="catalytic activity">
    <reaction evidence="17">
        <text>L-arginyl-glycine(out) = L-arginyl-glycine(in)</text>
        <dbReference type="Rhea" id="RHEA:79391"/>
        <dbReference type="ChEBI" id="CHEBI:229955"/>
    </reaction>
</comment>
<evidence type="ECO:0000256" key="20">
    <source>
        <dbReference type="ARBA" id="ARBA00044924"/>
    </source>
</evidence>
<keyword evidence="3" id="KW-0813">Transport</keyword>
<feature type="transmembrane region" description="Helical" evidence="26">
    <location>
        <begin position="117"/>
        <end position="135"/>
    </location>
</feature>
<feature type="transmembrane region" description="Helical" evidence="26">
    <location>
        <begin position="440"/>
        <end position="463"/>
    </location>
</feature>
<evidence type="ECO:0000256" key="12">
    <source>
        <dbReference type="ARBA" id="ARBA00044891"/>
    </source>
</evidence>
<keyword evidence="4 26" id="KW-0812">Transmembrane</keyword>
<reference evidence="27" key="1">
    <citation type="journal article" date="2023" name="Insect Mol. Biol.">
        <title>Genome sequencing provides insights into the evolution of gene families encoding plant cell wall-degrading enzymes in longhorned beetles.</title>
        <authorList>
            <person name="Shin N.R."/>
            <person name="Okamura Y."/>
            <person name="Kirsch R."/>
            <person name="Pauchet Y."/>
        </authorList>
    </citation>
    <scope>NUCLEOTIDE SEQUENCE</scope>
    <source>
        <strain evidence="27">MMC_N1</strain>
    </source>
</reference>
<evidence type="ECO:0000256" key="3">
    <source>
        <dbReference type="ARBA" id="ARBA00022448"/>
    </source>
</evidence>
<keyword evidence="28" id="KW-1185">Reference proteome</keyword>
<evidence type="ECO:0000256" key="9">
    <source>
        <dbReference type="ARBA" id="ARBA00044878"/>
    </source>
</evidence>
<feature type="transmembrane region" description="Helical" evidence="26">
    <location>
        <begin position="327"/>
        <end position="346"/>
    </location>
</feature>
<comment type="catalytic activity">
    <reaction evidence="19">
        <text>L-alanyl-L-lysine(out) = L-alanyl-L-lysine(in)</text>
        <dbReference type="Rhea" id="RHEA:79415"/>
        <dbReference type="ChEBI" id="CHEBI:192470"/>
    </reaction>
</comment>
<comment type="caution">
    <text evidence="27">The sequence shown here is derived from an EMBL/GenBank/DDBJ whole genome shotgun (WGS) entry which is preliminary data.</text>
</comment>
<dbReference type="EMBL" id="JAPWTJ010002375">
    <property type="protein sequence ID" value="KAJ8966405.1"/>
    <property type="molecule type" value="Genomic_DNA"/>
</dbReference>
<comment type="subunit">
    <text evidence="24">Homodimer. Interacts with lysosomal protein GLMP (via lumenal domain); the interaction starts while both proteins are still in the endoplasmic reticulum and is required for stabilization of MFSD1 in lysosomes but has no direct effect on its targeting to lysosomes or transporter activity.</text>
</comment>
<dbReference type="SUPFAM" id="SSF103473">
    <property type="entry name" value="MFS general substrate transporter"/>
    <property type="match status" value="1"/>
</dbReference>
<keyword evidence="7" id="KW-0458">Lysosome</keyword>
<comment type="catalytic activity">
    <reaction evidence="16">
        <text>L-lysyl-L-lysine(out) = L-lysyl-L-lysine(in)</text>
        <dbReference type="Rhea" id="RHEA:79403"/>
        <dbReference type="ChEBI" id="CHEBI:229956"/>
    </reaction>
</comment>
<gene>
    <name evidence="27" type="ORF">NQ317_009637</name>
</gene>
<comment type="catalytic activity">
    <reaction evidence="10">
        <text>L-alpha-aminoacyl-L-arginine(out) = L-alpha-aminoacyl-L-arginine(in)</text>
        <dbReference type="Rhea" id="RHEA:79367"/>
        <dbReference type="ChEBI" id="CHEBI:229968"/>
    </reaction>
</comment>
<feature type="compositionally biased region" description="Low complexity" evidence="25">
    <location>
        <begin position="11"/>
        <end position="23"/>
    </location>
</feature>
<comment type="catalytic activity">
    <reaction evidence="9">
        <text>L-histidyl-glycine(out) = L-histidyl-glycine(in)</text>
        <dbReference type="Rhea" id="RHEA:79395"/>
        <dbReference type="ChEBI" id="CHEBI:229957"/>
    </reaction>
</comment>
<evidence type="ECO:0000256" key="2">
    <source>
        <dbReference type="ARBA" id="ARBA00008335"/>
    </source>
</evidence>
<dbReference type="PANTHER" id="PTHR23512">
    <property type="entry name" value="MAJOR FACILITATOR SUPERFAMILY DOMAIN-CONTAINING PROTEIN 1"/>
    <property type="match status" value="1"/>
</dbReference>
<evidence type="ECO:0000256" key="25">
    <source>
        <dbReference type="SAM" id="MobiDB-lite"/>
    </source>
</evidence>
<comment type="catalytic activity">
    <reaction evidence="8">
        <text>L-lysyl-L-alanine(out) = L-lysyl-L-alanine(in)</text>
        <dbReference type="Rhea" id="RHEA:79399"/>
        <dbReference type="ChEBI" id="CHEBI:229954"/>
    </reaction>
</comment>
<evidence type="ECO:0000256" key="15">
    <source>
        <dbReference type="ARBA" id="ARBA00044899"/>
    </source>
</evidence>
<evidence type="ECO:0000313" key="28">
    <source>
        <dbReference type="Proteomes" id="UP001162164"/>
    </source>
</evidence>
<comment type="subcellular location">
    <subcellularLocation>
        <location evidence="1">Lysosome membrane</location>
        <topology evidence="1">Multi-pass membrane protein</topology>
    </subcellularLocation>
</comment>
<feature type="transmembrane region" description="Helical" evidence="26">
    <location>
        <begin position="83"/>
        <end position="105"/>
    </location>
</feature>
<evidence type="ECO:0000256" key="14">
    <source>
        <dbReference type="ARBA" id="ARBA00044898"/>
    </source>
</evidence>
<dbReference type="Gene3D" id="1.20.1250.20">
    <property type="entry name" value="MFS general substrate transporter like domains"/>
    <property type="match status" value="2"/>
</dbReference>
<evidence type="ECO:0000256" key="5">
    <source>
        <dbReference type="ARBA" id="ARBA00022989"/>
    </source>
</evidence>
<evidence type="ECO:0000313" key="27">
    <source>
        <dbReference type="EMBL" id="KAJ8966405.1"/>
    </source>
</evidence>
<evidence type="ECO:0000256" key="26">
    <source>
        <dbReference type="SAM" id="Phobius"/>
    </source>
</evidence>